<dbReference type="InterPro" id="IPR012879">
    <property type="entry name" value="CCDC47"/>
</dbReference>
<dbReference type="Pfam" id="PF07946">
    <property type="entry name" value="CCDC47"/>
    <property type="match status" value="1"/>
</dbReference>
<feature type="compositionally biased region" description="Basic and acidic residues" evidence="8">
    <location>
        <begin position="423"/>
        <end position="456"/>
    </location>
</feature>
<dbReference type="Proteomes" id="UP000678499">
    <property type="component" value="Unassembled WGS sequence"/>
</dbReference>
<name>A0A7R9BIQ2_9CRUS</name>
<evidence type="ECO:0000256" key="9">
    <source>
        <dbReference type="SAM" id="SignalP"/>
    </source>
</evidence>
<keyword evidence="1" id="KW-0812">Transmembrane</keyword>
<dbReference type="GO" id="GO:0030867">
    <property type="term" value="C:rough endoplasmic reticulum membrane"/>
    <property type="evidence" value="ECO:0007669"/>
    <property type="project" value="UniProtKB-SubCell"/>
</dbReference>
<dbReference type="OrthoDB" id="10039147at2759"/>
<feature type="compositionally biased region" description="Basic residues" evidence="8">
    <location>
        <begin position="457"/>
        <end position="473"/>
    </location>
</feature>
<comment type="similarity">
    <text evidence="5">Belongs to the CCDC47 family.</text>
</comment>
<evidence type="ECO:0000256" key="2">
    <source>
        <dbReference type="ARBA" id="ARBA00022989"/>
    </source>
</evidence>
<reference evidence="10" key="1">
    <citation type="submission" date="2020-11" db="EMBL/GenBank/DDBJ databases">
        <authorList>
            <person name="Tran Van P."/>
        </authorList>
    </citation>
    <scope>NUCLEOTIDE SEQUENCE</scope>
</reference>
<dbReference type="AlphaFoldDB" id="A0A7R9BIQ2"/>
<gene>
    <name evidence="10" type="ORF">NMOB1V02_LOCUS2796</name>
</gene>
<evidence type="ECO:0000313" key="11">
    <source>
        <dbReference type="Proteomes" id="UP000678499"/>
    </source>
</evidence>
<sequence length="473" mass="54050">MKSALFLFTSLFCLSFVASKISTGFSREDVEDNDFADFEEFEEFDDEATKEDVVLTTPAPVTRKSDIDDDETSIEDEDENGEFEHFRDEEEFEGYDADKPSRAHGKTAPEIKIARVPMFINTKWDSYVMEILILSGLAVYILNFMIGRAKNAKIAQAWFACHKQILDENFALVGDDGRKDLPSEGCGLEKESEHVYTLWCSGRSCCEGMLVELKLLKRQDLVSIIAQMFKKAYDTVEIKVQMNADELDTFVAFAGQKKTATKVAKDMNDLATYGGEKRTGDKYGLPSSYVVLSEIGEGTQTVLDSRTQAVINKYPELVEYIHVSDQFSGPKPSDEAGQPQTKLPEGKKVIRVGINFPTKGNGQVNLEEIDSMKPVLLLVIYLMDRLKRFHLSKESKSKAEKNRARVEESFLKTTHQVRAEAAAQRREERRRQEKEKIMAEEDPEKQRRWEEKESRRQMKKRQPRIKQLKVKAL</sequence>
<evidence type="ECO:0000256" key="3">
    <source>
        <dbReference type="ARBA" id="ARBA00023136"/>
    </source>
</evidence>
<feature type="region of interest" description="Disordered" evidence="8">
    <location>
        <begin position="415"/>
        <end position="473"/>
    </location>
</feature>
<dbReference type="EMBL" id="CAJPEX010000337">
    <property type="protein sequence ID" value="CAG0915138.1"/>
    <property type="molecule type" value="Genomic_DNA"/>
</dbReference>
<feature type="signal peptide" evidence="9">
    <location>
        <begin position="1"/>
        <end position="19"/>
    </location>
</feature>
<dbReference type="GO" id="GO:0032469">
    <property type="term" value="P:endoplasmic reticulum calcium ion homeostasis"/>
    <property type="evidence" value="ECO:0007669"/>
    <property type="project" value="InterPro"/>
</dbReference>
<keyword evidence="9" id="KW-0732">Signal</keyword>
<evidence type="ECO:0000256" key="6">
    <source>
        <dbReference type="ARBA" id="ARBA00034875"/>
    </source>
</evidence>
<protein>
    <recommendedName>
        <fullName evidence="6">PAT complex subunit CCDC47</fullName>
    </recommendedName>
    <alternativeName>
        <fullName evidence="7">Coiled-coil domain-containing protein 47</fullName>
    </alternativeName>
</protein>
<dbReference type="EMBL" id="OA882374">
    <property type="protein sequence ID" value="CAD7274986.1"/>
    <property type="molecule type" value="Genomic_DNA"/>
</dbReference>
<evidence type="ECO:0000256" key="1">
    <source>
        <dbReference type="ARBA" id="ARBA00022692"/>
    </source>
</evidence>
<comment type="subcellular location">
    <subcellularLocation>
        <location evidence="4">Rough endoplasmic reticulum membrane</location>
        <topology evidence="4">Single-pass type I membrane protein</topology>
    </subcellularLocation>
</comment>
<evidence type="ECO:0000256" key="7">
    <source>
        <dbReference type="ARBA" id="ARBA00034902"/>
    </source>
</evidence>
<evidence type="ECO:0000256" key="4">
    <source>
        <dbReference type="ARBA" id="ARBA00034697"/>
    </source>
</evidence>
<keyword evidence="2" id="KW-1133">Transmembrane helix</keyword>
<evidence type="ECO:0000256" key="8">
    <source>
        <dbReference type="SAM" id="MobiDB-lite"/>
    </source>
</evidence>
<evidence type="ECO:0000256" key="5">
    <source>
        <dbReference type="ARBA" id="ARBA00034746"/>
    </source>
</evidence>
<proteinExistence type="inferred from homology"/>
<dbReference type="PANTHER" id="PTHR12883">
    <property type="entry name" value="ADIPOCYTE-SPECIFIC PROTEIN 4-RELATED"/>
    <property type="match status" value="1"/>
</dbReference>
<keyword evidence="3" id="KW-0472">Membrane</keyword>
<feature type="chain" id="PRO_5036210060" description="PAT complex subunit CCDC47" evidence="9">
    <location>
        <begin position="20"/>
        <end position="473"/>
    </location>
</feature>
<dbReference type="PANTHER" id="PTHR12883:SF0">
    <property type="entry name" value="PAT COMPLEX SUBUNIT CCDC47"/>
    <property type="match status" value="1"/>
</dbReference>
<dbReference type="GO" id="GO:0005509">
    <property type="term" value="F:calcium ion binding"/>
    <property type="evidence" value="ECO:0007669"/>
    <property type="project" value="InterPro"/>
</dbReference>
<accession>A0A7R9BIQ2</accession>
<keyword evidence="11" id="KW-1185">Reference proteome</keyword>
<organism evidence="10">
    <name type="scientific">Notodromas monacha</name>
    <dbReference type="NCBI Taxonomy" id="399045"/>
    <lineage>
        <taxon>Eukaryota</taxon>
        <taxon>Metazoa</taxon>
        <taxon>Ecdysozoa</taxon>
        <taxon>Arthropoda</taxon>
        <taxon>Crustacea</taxon>
        <taxon>Oligostraca</taxon>
        <taxon>Ostracoda</taxon>
        <taxon>Podocopa</taxon>
        <taxon>Podocopida</taxon>
        <taxon>Cypridocopina</taxon>
        <taxon>Cypridoidea</taxon>
        <taxon>Cyprididae</taxon>
        <taxon>Notodromas</taxon>
    </lineage>
</organism>
<evidence type="ECO:0000313" key="10">
    <source>
        <dbReference type="EMBL" id="CAD7274986.1"/>
    </source>
</evidence>